<accession>A0ABS4D4T1</accession>
<evidence type="ECO:0000313" key="8">
    <source>
        <dbReference type="EMBL" id="MBP1464446.1"/>
    </source>
</evidence>
<dbReference type="RefSeq" id="WP_167857205.1">
    <property type="nucleotide sequence ID" value="NZ_SIJK02000002.1"/>
</dbReference>
<keyword evidence="9" id="KW-1185">Reference proteome</keyword>
<dbReference type="PROSITE" id="PS50011">
    <property type="entry name" value="PROTEIN_KINASE_DOM"/>
    <property type="match status" value="1"/>
</dbReference>
<gene>
    <name evidence="8" type="ORF">EYB53_001875</name>
</gene>
<dbReference type="InterPro" id="IPR011009">
    <property type="entry name" value="Kinase-like_dom_sf"/>
</dbReference>
<dbReference type="PANTHER" id="PTHR43289">
    <property type="entry name" value="MITOGEN-ACTIVATED PROTEIN KINASE KINASE KINASE 20-RELATED"/>
    <property type="match status" value="1"/>
</dbReference>
<feature type="binding site" evidence="5">
    <location>
        <position position="46"/>
    </location>
    <ligand>
        <name>ATP</name>
        <dbReference type="ChEBI" id="CHEBI:30616"/>
    </ligand>
</feature>
<dbReference type="InterPro" id="IPR000719">
    <property type="entry name" value="Prot_kinase_dom"/>
</dbReference>
<protein>
    <submittedName>
        <fullName evidence="8">Serine/threonine protein kinase</fullName>
    </submittedName>
</protein>
<feature type="region of interest" description="Disordered" evidence="6">
    <location>
        <begin position="290"/>
        <end position="330"/>
    </location>
</feature>
<proteinExistence type="predicted"/>
<comment type="caution">
    <text evidence="8">The sequence shown here is derived from an EMBL/GenBank/DDBJ whole genome shotgun (WGS) entry which is preliminary data.</text>
</comment>
<evidence type="ECO:0000259" key="7">
    <source>
        <dbReference type="PROSITE" id="PS50011"/>
    </source>
</evidence>
<dbReference type="PROSITE" id="PS00107">
    <property type="entry name" value="PROTEIN_KINASE_ATP"/>
    <property type="match status" value="1"/>
</dbReference>
<dbReference type="InterPro" id="IPR017441">
    <property type="entry name" value="Protein_kinase_ATP_BS"/>
</dbReference>
<dbReference type="GO" id="GO:0004674">
    <property type="term" value="F:protein serine/threonine kinase activity"/>
    <property type="evidence" value="ECO:0007669"/>
    <property type="project" value="UniProtKB-KW"/>
</dbReference>
<evidence type="ECO:0000256" key="2">
    <source>
        <dbReference type="ARBA" id="ARBA00022741"/>
    </source>
</evidence>
<dbReference type="CDD" id="cd14014">
    <property type="entry name" value="STKc_PknB_like"/>
    <property type="match status" value="1"/>
</dbReference>
<keyword evidence="4 5" id="KW-0067">ATP-binding</keyword>
<evidence type="ECO:0000256" key="3">
    <source>
        <dbReference type="ARBA" id="ARBA00022777"/>
    </source>
</evidence>
<keyword evidence="1" id="KW-0808">Transferase</keyword>
<organism evidence="8 9">
    <name type="scientific">Candidatus Chloroploca mongolica</name>
    <dbReference type="NCBI Taxonomy" id="2528176"/>
    <lineage>
        <taxon>Bacteria</taxon>
        <taxon>Bacillati</taxon>
        <taxon>Chloroflexota</taxon>
        <taxon>Chloroflexia</taxon>
        <taxon>Chloroflexales</taxon>
        <taxon>Chloroflexineae</taxon>
        <taxon>Oscillochloridaceae</taxon>
        <taxon>Candidatus Chloroploca</taxon>
    </lineage>
</organism>
<evidence type="ECO:0000256" key="1">
    <source>
        <dbReference type="ARBA" id="ARBA00022679"/>
    </source>
</evidence>
<dbReference type="SMART" id="SM00220">
    <property type="entry name" value="S_TKc"/>
    <property type="match status" value="1"/>
</dbReference>
<feature type="compositionally biased region" description="Basic and acidic residues" evidence="6">
    <location>
        <begin position="290"/>
        <end position="306"/>
    </location>
</feature>
<evidence type="ECO:0000313" key="9">
    <source>
        <dbReference type="Proteomes" id="UP001193081"/>
    </source>
</evidence>
<dbReference type="Pfam" id="PF00069">
    <property type="entry name" value="Pkinase"/>
    <property type="match status" value="1"/>
</dbReference>
<keyword evidence="2 5" id="KW-0547">Nucleotide-binding</keyword>
<keyword evidence="3 8" id="KW-0418">Kinase</keyword>
<evidence type="ECO:0000256" key="6">
    <source>
        <dbReference type="SAM" id="MobiDB-lite"/>
    </source>
</evidence>
<dbReference type="PANTHER" id="PTHR43289:SF34">
    <property type="entry name" value="SERINE_THREONINE-PROTEIN KINASE YBDM-RELATED"/>
    <property type="match status" value="1"/>
</dbReference>
<reference evidence="8 9" key="1">
    <citation type="submission" date="2021-03" db="EMBL/GenBank/DDBJ databases">
        <authorList>
            <person name="Grouzdev D.S."/>
        </authorList>
    </citation>
    <scope>NUCLEOTIDE SEQUENCE [LARGE SCALE GENOMIC DNA]</scope>
    <source>
        <strain evidence="8 9">M50-1</strain>
    </source>
</reference>
<dbReference type="Proteomes" id="UP001193081">
    <property type="component" value="Unassembled WGS sequence"/>
</dbReference>
<feature type="domain" description="Protein kinase" evidence="7">
    <location>
        <begin position="17"/>
        <end position="282"/>
    </location>
</feature>
<evidence type="ECO:0000256" key="4">
    <source>
        <dbReference type="ARBA" id="ARBA00022840"/>
    </source>
</evidence>
<dbReference type="SUPFAM" id="SSF56112">
    <property type="entry name" value="Protein kinase-like (PK-like)"/>
    <property type="match status" value="1"/>
</dbReference>
<dbReference type="EMBL" id="SIJK02000002">
    <property type="protein sequence ID" value="MBP1464446.1"/>
    <property type="molecule type" value="Genomic_DNA"/>
</dbReference>
<name>A0ABS4D4T1_9CHLR</name>
<keyword evidence="8" id="KW-0723">Serine/threonine-protein kinase</keyword>
<evidence type="ECO:0000256" key="5">
    <source>
        <dbReference type="PROSITE-ProRule" id="PRU10141"/>
    </source>
</evidence>
<dbReference type="Gene3D" id="1.10.510.10">
    <property type="entry name" value="Transferase(Phosphotransferase) domain 1"/>
    <property type="match status" value="1"/>
</dbReference>
<dbReference type="Gene3D" id="3.30.200.20">
    <property type="entry name" value="Phosphorylase Kinase, domain 1"/>
    <property type="match status" value="1"/>
</dbReference>
<sequence length="330" mass="37995">MFRNILPDGTLLDNETYRIEYPLGKGGFGITYFAHDLHLDRAVAIKEFFPEALVARDIHGKLIAADNRRKQFDRAVRRFYEEGRVLAKINHQGVVRVYRLFRAHDTVYLVMEFLEGQTLRDMLNALPLGKMSLEQTRALCYPLINALETIHRQSVYHLDLKPENIQIAADLRPVLIDFGSARRGSHVDTYVTYSEAYAPPELIENNEVGPESDWYQLGVVLFELITGKTPPNALGRRAGITWSPHALDEPWRTLVDRCLCLEQRNRPHSAREVIAILEDPVKFTVKPDVIAHDIPKPPPSKDRLEEPPWYLQPDIVDEEEEPPWYLDPLD</sequence>